<accession>A0A5B0NVQ3</accession>
<dbReference type="Proteomes" id="UP000324748">
    <property type="component" value="Unassembled WGS sequence"/>
</dbReference>
<evidence type="ECO:0000256" key="1">
    <source>
        <dbReference type="SAM" id="MobiDB-lite"/>
    </source>
</evidence>
<protein>
    <submittedName>
        <fullName evidence="2">Uncharacterized protein</fullName>
    </submittedName>
</protein>
<reference evidence="4 5" key="1">
    <citation type="submission" date="2019-05" db="EMBL/GenBank/DDBJ databases">
        <title>Emergence of the Ug99 lineage of the wheat stem rust pathogen through somatic hybridization.</title>
        <authorList>
            <person name="Li F."/>
            <person name="Upadhyaya N.M."/>
            <person name="Sperschneider J."/>
            <person name="Matny O."/>
            <person name="Nguyen-Phuc H."/>
            <person name="Mago R."/>
            <person name="Raley C."/>
            <person name="Miller M.E."/>
            <person name="Silverstein K.A.T."/>
            <person name="Henningsen E."/>
            <person name="Hirsch C.D."/>
            <person name="Visser B."/>
            <person name="Pretorius Z.A."/>
            <person name="Steffenson B.J."/>
            <person name="Schwessinger B."/>
            <person name="Dodds P.N."/>
            <person name="Figueroa M."/>
        </authorList>
    </citation>
    <scope>NUCLEOTIDE SEQUENCE [LARGE SCALE GENOMIC DNA]</scope>
    <source>
        <strain evidence="3">21-0</strain>
        <strain evidence="2 5">Ug99</strain>
    </source>
</reference>
<dbReference type="EMBL" id="VDEP01000380">
    <property type="protein sequence ID" value="KAA1091938.1"/>
    <property type="molecule type" value="Genomic_DNA"/>
</dbReference>
<comment type="caution">
    <text evidence="2">The sequence shown here is derived from an EMBL/GenBank/DDBJ whole genome shotgun (WGS) entry which is preliminary data.</text>
</comment>
<feature type="compositionally biased region" description="Low complexity" evidence="1">
    <location>
        <begin position="1"/>
        <end position="11"/>
    </location>
</feature>
<name>A0A5B0NVQ3_PUCGR</name>
<dbReference type="Proteomes" id="UP000325313">
    <property type="component" value="Unassembled WGS sequence"/>
</dbReference>
<evidence type="ECO:0000313" key="5">
    <source>
        <dbReference type="Proteomes" id="UP000325313"/>
    </source>
</evidence>
<feature type="region of interest" description="Disordered" evidence="1">
    <location>
        <begin position="1"/>
        <end position="32"/>
    </location>
</feature>
<evidence type="ECO:0000313" key="3">
    <source>
        <dbReference type="EMBL" id="KAA1099543.1"/>
    </source>
</evidence>
<organism evidence="2 5">
    <name type="scientific">Puccinia graminis f. sp. tritici</name>
    <dbReference type="NCBI Taxonomy" id="56615"/>
    <lineage>
        <taxon>Eukaryota</taxon>
        <taxon>Fungi</taxon>
        <taxon>Dikarya</taxon>
        <taxon>Basidiomycota</taxon>
        <taxon>Pucciniomycotina</taxon>
        <taxon>Pucciniomycetes</taxon>
        <taxon>Pucciniales</taxon>
        <taxon>Pucciniaceae</taxon>
        <taxon>Puccinia</taxon>
    </lineage>
</organism>
<feature type="compositionally biased region" description="Polar residues" evidence="1">
    <location>
        <begin position="85"/>
        <end position="104"/>
    </location>
</feature>
<dbReference type="AlphaFoldDB" id="A0A5B0NVQ3"/>
<sequence>MRADDAAQAQRVAGDLIADTAPQSETQIKSAVRPEPQLVSTVDTQLDVIGDSFPLAARPGDFCISETSAQAETPAHQTRRLSLGLDTSNMNQRSIHASDPNWQIGSRPAGISSQEKTIMKQRTTRGTGSKRLPQTLALDSHREIHFAPESSTI</sequence>
<gene>
    <name evidence="3" type="ORF">PGT21_011176</name>
    <name evidence="2" type="ORF">PGTUg99_017202</name>
</gene>
<proteinExistence type="predicted"/>
<evidence type="ECO:0000313" key="2">
    <source>
        <dbReference type="EMBL" id="KAA1091938.1"/>
    </source>
</evidence>
<keyword evidence="4" id="KW-1185">Reference proteome</keyword>
<evidence type="ECO:0000313" key="4">
    <source>
        <dbReference type="Proteomes" id="UP000324748"/>
    </source>
</evidence>
<dbReference type="EMBL" id="VSWC01000054">
    <property type="protein sequence ID" value="KAA1099543.1"/>
    <property type="molecule type" value="Genomic_DNA"/>
</dbReference>
<feature type="region of interest" description="Disordered" evidence="1">
    <location>
        <begin position="85"/>
        <end position="108"/>
    </location>
</feature>